<keyword evidence="3" id="KW-1185">Reference proteome</keyword>
<dbReference type="RefSeq" id="WP_179479531.1">
    <property type="nucleotide sequence ID" value="NZ_JACCFW010000001.1"/>
</dbReference>
<accession>A0A853DBI2</accession>
<protein>
    <submittedName>
        <fullName evidence="2">Uncharacterized protein</fullName>
    </submittedName>
</protein>
<reference evidence="2 3" key="1">
    <citation type="submission" date="2020-07" db="EMBL/GenBank/DDBJ databases">
        <title>Sequencing the genomes of 1000 actinobacteria strains.</title>
        <authorList>
            <person name="Klenk H.-P."/>
        </authorList>
    </citation>
    <scope>NUCLEOTIDE SEQUENCE [LARGE SCALE GENOMIC DNA]</scope>
    <source>
        <strain evidence="2 3">DSM 29531</strain>
    </source>
</reference>
<dbReference type="Proteomes" id="UP000571817">
    <property type="component" value="Unassembled WGS sequence"/>
</dbReference>
<comment type="caution">
    <text evidence="2">The sequence shown here is derived from an EMBL/GenBank/DDBJ whole genome shotgun (WGS) entry which is preliminary data.</text>
</comment>
<sequence length="473" mass="50383">MSNDGQHAGAGPTLLGGEMTGWRDGIDPPTALSEWVAAVLDDAEGSVLLIGPRAATLARRLGERATVLVRGTIDAVRLHAEGVDVHCGGLDRLPLRSAYDTVVILDPPERVLTPDSPGLGHFDLLDLAVSHADGRFIAYVPNALAVEPVSQGRASGDTSWWVGTPGYDDRPPVRADLPESASHLVLGDAVVLDGARVTDPLAGTTVRAALPAHPDWLDALRAGAVRQLASGWVLVRGRDLPELPAVFAPTLPDYSHTEGEPLEVLLVAALRAGDLDRVRALVVRYSDHVDALPADQRGHAVPRNTVVGEDGVLARRVLVQGADVAAPVAVAHGLWDAAALVAGTSQHPYPPELDAAGIAHELGALAGRADLDQDAWRHAEKLRYEVALPTRHPRAEPAGDAPRVAQLESALREREGKITYLEGLATRQERRIRALEHAIETEHGPRARQALFLMTAPTSRLVEAARNRINKPG</sequence>
<dbReference type="EMBL" id="JACCFW010000001">
    <property type="protein sequence ID" value="NYJ73957.1"/>
    <property type="molecule type" value="Genomic_DNA"/>
</dbReference>
<feature type="region of interest" description="Disordered" evidence="1">
    <location>
        <begin position="1"/>
        <end position="22"/>
    </location>
</feature>
<dbReference type="AlphaFoldDB" id="A0A853DBI2"/>
<gene>
    <name evidence="2" type="ORF">HNR15_000920</name>
</gene>
<name>A0A853DBI2_9MICO</name>
<organism evidence="2 3">
    <name type="scientific">Allobranchiibius huperziae</name>
    <dbReference type="NCBI Taxonomy" id="1874116"/>
    <lineage>
        <taxon>Bacteria</taxon>
        <taxon>Bacillati</taxon>
        <taxon>Actinomycetota</taxon>
        <taxon>Actinomycetes</taxon>
        <taxon>Micrococcales</taxon>
        <taxon>Dermacoccaceae</taxon>
        <taxon>Allobranchiibius</taxon>
    </lineage>
</organism>
<proteinExistence type="predicted"/>
<evidence type="ECO:0000313" key="3">
    <source>
        <dbReference type="Proteomes" id="UP000571817"/>
    </source>
</evidence>
<evidence type="ECO:0000256" key="1">
    <source>
        <dbReference type="SAM" id="MobiDB-lite"/>
    </source>
</evidence>
<evidence type="ECO:0000313" key="2">
    <source>
        <dbReference type="EMBL" id="NYJ73957.1"/>
    </source>
</evidence>